<dbReference type="InterPro" id="IPR036291">
    <property type="entry name" value="NAD(P)-bd_dom_sf"/>
</dbReference>
<feature type="domain" description="NAD(P)-binding" evidence="2">
    <location>
        <begin position="7"/>
        <end position="191"/>
    </location>
</feature>
<comment type="caution">
    <text evidence="3">The sequence shown here is derived from an EMBL/GenBank/DDBJ whole genome shotgun (WGS) entry which is preliminary data.</text>
</comment>
<proteinExistence type="predicted"/>
<dbReference type="PANTHER" id="PTHR15020:SF50">
    <property type="entry name" value="UPF0659 PROTEIN YMR090W"/>
    <property type="match status" value="1"/>
</dbReference>
<evidence type="ECO:0000313" key="4">
    <source>
        <dbReference type="Proteomes" id="UP000029833"/>
    </source>
</evidence>
<dbReference type="RefSeq" id="WP_034629649.1">
    <property type="nucleotide sequence ID" value="NZ_AXNT01000061.1"/>
</dbReference>
<keyword evidence="4" id="KW-1185">Reference proteome</keyword>
<dbReference type="Gene3D" id="3.40.50.720">
    <property type="entry name" value="NAD(P)-binding Rossmann-like Domain"/>
    <property type="match status" value="1"/>
</dbReference>
<sequence length="225" mass="23026">MRIVIAGGHGQIARRLSRLLSARGDEPVALVRNPDHTADVTADGAVPVVLDLERASAEQLAAHLVGADAVVFAAGAGPGSGAARKDSMDRGGAVLLADAALLAGVRRYVLVSSMGVDEVDGVQDEVFAAYLRAKAAAEDEVRRRPLDWTVLRPGGLTDDPGTGRVSLEPKVGRGSVPRDDVAAVLLSLLDEASSIGLVLELVSGDDVVDAAVQAAGRSEPGDGSI</sequence>
<dbReference type="SUPFAM" id="SSF51735">
    <property type="entry name" value="NAD(P)-binding Rossmann-fold domains"/>
    <property type="match status" value="1"/>
</dbReference>
<dbReference type="PANTHER" id="PTHR15020">
    <property type="entry name" value="FLAVIN REDUCTASE-RELATED"/>
    <property type="match status" value="1"/>
</dbReference>
<dbReference type="AlphaFoldDB" id="A0A0A0B7N4"/>
<accession>A0A0A0B7N4</accession>
<protein>
    <submittedName>
        <fullName evidence="3">NAD-dependent dehydratase</fullName>
    </submittedName>
</protein>
<feature type="region of interest" description="Disordered" evidence="1">
    <location>
        <begin position="153"/>
        <end position="172"/>
    </location>
</feature>
<dbReference type="EMBL" id="AXNT01000061">
    <property type="protein sequence ID" value="KGM02177.1"/>
    <property type="molecule type" value="Genomic_DNA"/>
</dbReference>
<reference evidence="3 4" key="1">
    <citation type="submission" date="2013-10" db="EMBL/GenBank/DDBJ databases">
        <authorList>
            <person name="Wang G."/>
            <person name="Zhuang W."/>
        </authorList>
    </citation>
    <scope>NUCLEOTIDE SEQUENCE [LARGE SCALE GENOMIC DNA]</scope>
    <source>
        <strain evidence="3 4">DSM 20118</strain>
    </source>
</reference>
<dbReference type="Pfam" id="PF13460">
    <property type="entry name" value="NAD_binding_10"/>
    <property type="match status" value="1"/>
</dbReference>
<dbReference type="InterPro" id="IPR016040">
    <property type="entry name" value="NAD(P)-bd_dom"/>
</dbReference>
<name>A0A0A0B7N4_9CELL</name>
<gene>
    <name evidence="3" type="ORF">Q760_15055</name>
</gene>
<evidence type="ECO:0000313" key="3">
    <source>
        <dbReference type="EMBL" id="KGM02177.1"/>
    </source>
</evidence>
<dbReference type="OrthoDB" id="4248066at2"/>
<evidence type="ECO:0000256" key="1">
    <source>
        <dbReference type="SAM" id="MobiDB-lite"/>
    </source>
</evidence>
<organism evidence="3 4">
    <name type="scientific">Cellulomonas cellasea DSM 20118</name>
    <dbReference type="NCBI Taxonomy" id="1408250"/>
    <lineage>
        <taxon>Bacteria</taxon>
        <taxon>Bacillati</taxon>
        <taxon>Actinomycetota</taxon>
        <taxon>Actinomycetes</taxon>
        <taxon>Micrococcales</taxon>
        <taxon>Cellulomonadaceae</taxon>
        <taxon>Cellulomonas</taxon>
    </lineage>
</organism>
<dbReference type="Proteomes" id="UP000029833">
    <property type="component" value="Unassembled WGS sequence"/>
</dbReference>
<evidence type="ECO:0000259" key="2">
    <source>
        <dbReference type="Pfam" id="PF13460"/>
    </source>
</evidence>
<dbReference type="STRING" id="1408250.Q760_15055"/>